<evidence type="ECO:0000313" key="2">
    <source>
        <dbReference type="EMBL" id="WOV86061.1"/>
    </source>
</evidence>
<dbReference type="Gene3D" id="3.30.830.10">
    <property type="entry name" value="Metalloenzyme, LuxS/M16 peptidase-like"/>
    <property type="match status" value="2"/>
</dbReference>
<reference evidence="2 3" key="1">
    <citation type="submission" date="2023-06" db="EMBL/GenBank/DDBJ databases">
        <title>Sporosarcina sp. nov., isolated from Korean tranditional fermented seafood 'Jeotgal'.</title>
        <authorList>
            <person name="Yang A.I."/>
            <person name="Shin N.-R."/>
        </authorList>
    </citation>
    <scope>NUCLEOTIDE SEQUENCE [LARGE SCALE GENOMIC DNA]</scope>
    <source>
        <strain evidence="2 3">T2O-4</strain>
    </source>
</reference>
<gene>
    <name evidence="2" type="ORF">QWT69_08835</name>
</gene>
<evidence type="ECO:0000313" key="3">
    <source>
        <dbReference type="Proteomes" id="UP001303902"/>
    </source>
</evidence>
<dbReference type="InterPro" id="IPR050361">
    <property type="entry name" value="MPP/UQCRC_Complex"/>
</dbReference>
<name>A0ABZ0L0A5_9BACL</name>
<dbReference type="PANTHER" id="PTHR11851:SF186">
    <property type="entry name" value="INACTIVE METALLOPROTEASE YMFF-RELATED"/>
    <property type="match status" value="1"/>
</dbReference>
<dbReference type="Proteomes" id="UP001303902">
    <property type="component" value="Chromosome"/>
</dbReference>
<dbReference type="Pfam" id="PF05193">
    <property type="entry name" value="Peptidase_M16_C"/>
    <property type="match status" value="1"/>
</dbReference>
<protein>
    <submittedName>
        <fullName evidence="2">Pitrilysin family protein</fullName>
    </submittedName>
</protein>
<feature type="domain" description="Peptidase M16 C-terminal" evidence="1">
    <location>
        <begin position="181"/>
        <end position="354"/>
    </location>
</feature>
<organism evidence="2 3">
    <name type="scientific">Sporosarcina oncorhynchi</name>
    <dbReference type="NCBI Taxonomy" id="3056444"/>
    <lineage>
        <taxon>Bacteria</taxon>
        <taxon>Bacillati</taxon>
        <taxon>Bacillota</taxon>
        <taxon>Bacilli</taxon>
        <taxon>Bacillales</taxon>
        <taxon>Caryophanaceae</taxon>
        <taxon>Sporosarcina</taxon>
    </lineage>
</organism>
<dbReference type="InterPro" id="IPR011249">
    <property type="entry name" value="Metalloenz_LuxS/M16"/>
</dbReference>
<dbReference type="RefSeq" id="WP_317964858.1">
    <property type="nucleotide sequence ID" value="NZ_CP129118.1"/>
</dbReference>
<dbReference type="EMBL" id="CP129118">
    <property type="protein sequence ID" value="WOV86061.1"/>
    <property type="molecule type" value="Genomic_DNA"/>
</dbReference>
<dbReference type="NCBIfam" id="NF047422">
    <property type="entry name" value="YfmF_fam"/>
    <property type="match status" value="1"/>
</dbReference>
<keyword evidence="3" id="KW-1185">Reference proteome</keyword>
<sequence>MFTKIELKKGVNLYIRQTEQFKTITMSFRWTAELDEKHAANRTVLSNVMQDSNADYPKQSDLRKAMDELYGSVFYMDSGKRGNSHILSLNMECVNDEYLTTDGVFDEVLKMISTVLFRPNVKDGRFDETIVNREKRSVIERIRSVYDDKGRYAQKRMLELMRPDHPASISSNGTEKDVEQITAESLMETYEKMLAEDAVDIYVVGDIQQEELVEKIRSMFNFADRAISTKQFELPPVETKESQQVFEKQDMKQGKLQVGFNTPITFFHPDFPKMQVMNGVLGGFAHSKLFMNVREKESMAYTINSIYSANYGILYVMAGIDAQLEEKAVKMIQEQLSAIKEGDVTDMEVEQTVALLANSIRSAFDSARGQIELFDQYKQLDEDFNAGKLIAEWNAVSIEDIQQMASSIQLELIYLLSGREA</sequence>
<accession>A0ABZ0L0A5</accession>
<dbReference type="SUPFAM" id="SSF63411">
    <property type="entry name" value="LuxS/MPP-like metallohydrolase"/>
    <property type="match status" value="2"/>
</dbReference>
<dbReference type="PANTHER" id="PTHR11851">
    <property type="entry name" value="METALLOPROTEASE"/>
    <property type="match status" value="1"/>
</dbReference>
<evidence type="ECO:0000259" key="1">
    <source>
        <dbReference type="Pfam" id="PF05193"/>
    </source>
</evidence>
<proteinExistence type="predicted"/>
<dbReference type="InterPro" id="IPR007863">
    <property type="entry name" value="Peptidase_M16_C"/>
</dbReference>